<sequence>MKKISSLAAAVLAAFCMSTGVYAEESDLLGWTEGAQVLEAQVTEGRIDTISNVIYSQIRSTRAVRQLRMSLMVPRNTAKKPAIIYFPGGGFTSADHEKFTEMRYALARAGFVVAAAEYRVVPNKFPALVEDGKAAVRYLRAHAEEYGIDPARIGVIGDSAGGYLVQMLGTTSGEKGWDKGDFLEASSDVQAVVSLYGISDLRSIGEGLGKAIEDVHLSPAVTEALLVHGPAFNTNPGKSIFDDPKAADHASAVGHVDGTEPPFLLLHGSGDKLVSPKQSAKIFELLRAKNVDVEYKLYKDADHGGLVWFQQPVIDLVVDWFEKKLGRPAAAGEGAAKNL</sequence>
<dbReference type="Pfam" id="PF20434">
    <property type="entry name" value="BD-FAE"/>
    <property type="match status" value="1"/>
</dbReference>
<dbReference type="GO" id="GO:0016787">
    <property type="term" value="F:hydrolase activity"/>
    <property type="evidence" value="ECO:0007669"/>
    <property type="project" value="UniProtKB-KW"/>
</dbReference>
<evidence type="ECO:0000259" key="3">
    <source>
        <dbReference type="Pfam" id="PF20434"/>
    </source>
</evidence>
<dbReference type="PANTHER" id="PTHR48081">
    <property type="entry name" value="AB HYDROLASE SUPERFAMILY PROTEIN C4A8.06C"/>
    <property type="match status" value="1"/>
</dbReference>
<evidence type="ECO:0000313" key="5">
    <source>
        <dbReference type="Proteomes" id="UP000715095"/>
    </source>
</evidence>
<dbReference type="InterPro" id="IPR029058">
    <property type="entry name" value="AB_hydrolase_fold"/>
</dbReference>
<evidence type="ECO:0000313" key="4">
    <source>
        <dbReference type="EMBL" id="MBM6704284.1"/>
    </source>
</evidence>
<gene>
    <name evidence="4" type="ORF">H6A60_07285</name>
</gene>
<dbReference type="Proteomes" id="UP000715095">
    <property type="component" value="Unassembled WGS sequence"/>
</dbReference>
<dbReference type="RefSeq" id="WP_205102854.1">
    <property type="nucleotide sequence ID" value="NZ_JACJJC010000010.1"/>
</dbReference>
<feature type="signal peptide" evidence="2">
    <location>
        <begin position="1"/>
        <end position="23"/>
    </location>
</feature>
<protein>
    <submittedName>
        <fullName evidence="4">Alpha/beta hydrolase</fullName>
    </submittedName>
</protein>
<dbReference type="InterPro" id="IPR049492">
    <property type="entry name" value="BD-FAE-like_dom"/>
</dbReference>
<dbReference type="Gene3D" id="3.40.50.1820">
    <property type="entry name" value="alpha/beta hydrolase"/>
    <property type="match status" value="1"/>
</dbReference>
<organism evidence="4 5">
    <name type="scientific">Sutterella massiliensis</name>
    <dbReference type="NCBI Taxonomy" id="1816689"/>
    <lineage>
        <taxon>Bacteria</taxon>
        <taxon>Pseudomonadati</taxon>
        <taxon>Pseudomonadota</taxon>
        <taxon>Betaproteobacteria</taxon>
        <taxon>Burkholderiales</taxon>
        <taxon>Sutterellaceae</taxon>
        <taxon>Sutterella</taxon>
    </lineage>
</organism>
<keyword evidence="5" id="KW-1185">Reference proteome</keyword>
<dbReference type="InterPro" id="IPR050300">
    <property type="entry name" value="GDXG_lipolytic_enzyme"/>
</dbReference>
<comment type="caution">
    <text evidence="4">The sequence shown here is derived from an EMBL/GenBank/DDBJ whole genome shotgun (WGS) entry which is preliminary data.</text>
</comment>
<keyword evidence="2" id="KW-0732">Signal</keyword>
<keyword evidence="1 4" id="KW-0378">Hydrolase</keyword>
<proteinExistence type="predicted"/>
<feature type="chain" id="PRO_5045794771" evidence="2">
    <location>
        <begin position="24"/>
        <end position="339"/>
    </location>
</feature>
<evidence type="ECO:0000256" key="1">
    <source>
        <dbReference type="ARBA" id="ARBA00022801"/>
    </source>
</evidence>
<feature type="domain" description="BD-FAE-like" evidence="3">
    <location>
        <begin position="72"/>
        <end position="284"/>
    </location>
</feature>
<name>A0ABS2DSK6_9BURK</name>
<evidence type="ECO:0000256" key="2">
    <source>
        <dbReference type="SAM" id="SignalP"/>
    </source>
</evidence>
<dbReference type="EMBL" id="JACJJC010000010">
    <property type="protein sequence ID" value="MBM6704284.1"/>
    <property type="molecule type" value="Genomic_DNA"/>
</dbReference>
<accession>A0ABS2DSK6</accession>
<dbReference type="SUPFAM" id="SSF53474">
    <property type="entry name" value="alpha/beta-Hydrolases"/>
    <property type="match status" value="1"/>
</dbReference>
<reference evidence="4 5" key="1">
    <citation type="journal article" date="2021" name="Sci. Rep.">
        <title>The distribution of antibiotic resistance genes in chicken gut microbiota commensals.</title>
        <authorList>
            <person name="Juricova H."/>
            <person name="Matiasovicova J."/>
            <person name="Kubasova T."/>
            <person name="Cejkova D."/>
            <person name="Rychlik I."/>
        </authorList>
    </citation>
    <scope>NUCLEOTIDE SEQUENCE [LARGE SCALE GENOMIC DNA]</scope>
    <source>
        <strain evidence="4 5">An829</strain>
    </source>
</reference>
<dbReference type="PANTHER" id="PTHR48081:SF13">
    <property type="entry name" value="ALPHA_BETA HYDROLASE"/>
    <property type="match status" value="1"/>
</dbReference>